<feature type="compositionally biased region" description="Acidic residues" evidence="2">
    <location>
        <begin position="307"/>
        <end position="316"/>
    </location>
</feature>
<feature type="compositionally biased region" description="Basic and acidic residues" evidence="2">
    <location>
        <begin position="264"/>
        <end position="277"/>
    </location>
</feature>
<evidence type="ECO:0000256" key="2">
    <source>
        <dbReference type="SAM" id="MobiDB-lite"/>
    </source>
</evidence>
<feature type="region of interest" description="Disordered" evidence="2">
    <location>
        <begin position="1"/>
        <end position="30"/>
    </location>
</feature>
<evidence type="ECO:0000256" key="1">
    <source>
        <dbReference type="SAM" id="Coils"/>
    </source>
</evidence>
<feature type="region of interest" description="Disordered" evidence="2">
    <location>
        <begin position="236"/>
        <end position="316"/>
    </location>
</feature>
<gene>
    <name evidence="3" type="ORF">L1049_015080</name>
</gene>
<keyword evidence="1" id="KW-0175">Coiled coil</keyword>
<reference evidence="3 4" key="1">
    <citation type="journal article" date="2024" name="Plant J.">
        <title>Genome sequences and population genomics reveal climatic adaptation and genomic divergence between two closely related sweetgum species.</title>
        <authorList>
            <person name="Xu W.Q."/>
            <person name="Ren C.Q."/>
            <person name="Zhang X.Y."/>
            <person name="Comes H.P."/>
            <person name="Liu X.H."/>
            <person name="Li Y.G."/>
            <person name="Kettle C.J."/>
            <person name="Jalonen R."/>
            <person name="Gaisberger H."/>
            <person name="Ma Y.Z."/>
            <person name="Qiu Y.X."/>
        </authorList>
    </citation>
    <scope>NUCLEOTIDE SEQUENCE [LARGE SCALE GENOMIC DNA]</scope>
    <source>
        <strain evidence="3">Hangzhou</strain>
    </source>
</reference>
<evidence type="ECO:0000313" key="4">
    <source>
        <dbReference type="Proteomes" id="UP001415857"/>
    </source>
</evidence>
<proteinExistence type="predicted"/>
<feature type="compositionally biased region" description="Acidic residues" evidence="2">
    <location>
        <begin position="238"/>
        <end position="263"/>
    </location>
</feature>
<comment type="caution">
    <text evidence="3">The sequence shown here is derived from an EMBL/GenBank/DDBJ whole genome shotgun (WGS) entry which is preliminary data.</text>
</comment>
<dbReference type="AlphaFoldDB" id="A0AAP0RY88"/>
<name>A0AAP0RY88_LIQFO</name>
<evidence type="ECO:0000313" key="3">
    <source>
        <dbReference type="EMBL" id="KAK9286679.1"/>
    </source>
</evidence>
<accession>A0AAP0RY88</accession>
<dbReference type="EMBL" id="JBBPBK010000004">
    <property type="protein sequence ID" value="KAK9286679.1"/>
    <property type="molecule type" value="Genomic_DNA"/>
</dbReference>
<feature type="coiled-coil region" evidence="1">
    <location>
        <begin position="352"/>
        <end position="452"/>
    </location>
</feature>
<organism evidence="3 4">
    <name type="scientific">Liquidambar formosana</name>
    <name type="common">Formosan gum</name>
    <dbReference type="NCBI Taxonomy" id="63359"/>
    <lineage>
        <taxon>Eukaryota</taxon>
        <taxon>Viridiplantae</taxon>
        <taxon>Streptophyta</taxon>
        <taxon>Embryophyta</taxon>
        <taxon>Tracheophyta</taxon>
        <taxon>Spermatophyta</taxon>
        <taxon>Magnoliopsida</taxon>
        <taxon>eudicotyledons</taxon>
        <taxon>Gunneridae</taxon>
        <taxon>Pentapetalae</taxon>
        <taxon>Saxifragales</taxon>
        <taxon>Altingiaceae</taxon>
        <taxon>Liquidambar</taxon>
    </lineage>
</organism>
<dbReference type="Proteomes" id="UP001415857">
    <property type="component" value="Unassembled WGS sequence"/>
</dbReference>
<protein>
    <submittedName>
        <fullName evidence="3">Uncharacterized protein</fullName>
    </submittedName>
</protein>
<sequence length="656" mass="75063">MAKKQIAMKQPAKRKPGKTKDMGSSSRSTPAMQFRSNISAMIKLMKNIKLTDMHITELKKTPFWLLFEAFISNRVDSLRCKKIDDDAVKIIQTYNPKSRAFQLGNKIVKLRKKDLESMNTYEWSGAIHSCLMASIEKSYASPEKVTGCVIALLFWLCEHTTIVEPDREDEFPRFLKWNLSTLKRKMQNKSLRSLQRDEVLGAELQKMEAEENLGAELQKTQAEENLLITYGGTQATEYGEEQQDNEEEEEEAEAEEEIEEGEERSEQEQEQEGPKGQEEEEENEEQQYMGEAIEEKEEQQQRFAAQQDEDSFEDSDFAGSLNRLCEVIIAQTTKEDAKTVKQECTDTRNGATEESQMRILQLEEEVNALKMENSNKNTAIKDLLGQKTNLEEQIEELSIQKIKQRDLEKQYAAVAALQDQIIKLKEENLTQAAEFEQNIKAKDAEIESLRATVQELSVHNIPQREIKKEFNSAGHKRMRMFSEEDHGSMASSAGMDDGFGKKKQKTSSKVIDDSDPYATPNLLGRFDFVKFGSVAKDIEALFAQAKEIEALFSQKKEIEALPAHKMQMRNPDFAMHPTLPNRLVDVENQNKEVSRLPSQQANYVAHKGHITAKSQMSFEWNEYCGHQDFDVKTVNVDESGDLFLDCSLLHEDMKVL</sequence>
<keyword evidence="4" id="KW-1185">Reference proteome</keyword>